<reference evidence="3" key="3">
    <citation type="submission" date="2015-06" db="UniProtKB">
        <authorList>
            <consortium name="EnsemblProtists"/>
        </authorList>
    </citation>
    <scope>IDENTIFICATION</scope>
</reference>
<proteinExistence type="predicted"/>
<gene>
    <name evidence="2" type="ORF">GUITHDRAFT_119320</name>
</gene>
<evidence type="ECO:0000256" key="1">
    <source>
        <dbReference type="SAM" id="MobiDB-lite"/>
    </source>
</evidence>
<dbReference type="Proteomes" id="UP000011087">
    <property type="component" value="Unassembled WGS sequence"/>
</dbReference>
<reference evidence="4" key="2">
    <citation type="submission" date="2012-11" db="EMBL/GenBank/DDBJ databases">
        <authorList>
            <person name="Kuo A."/>
            <person name="Curtis B.A."/>
            <person name="Tanifuji G."/>
            <person name="Burki F."/>
            <person name="Gruber A."/>
            <person name="Irimia M."/>
            <person name="Maruyama S."/>
            <person name="Arias M.C."/>
            <person name="Ball S.G."/>
            <person name="Gile G.H."/>
            <person name="Hirakawa Y."/>
            <person name="Hopkins J.F."/>
            <person name="Rensing S.A."/>
            <person name="Schmutz J."/>
            <person name="Symeonidi A."/>
            <person name="Elias M."/>
            <person name="Eveleigh R.J."/>
            <person name="Herman E.K."/>
            <person name="Klute M.J."/>
            <person name="Nakayama T."/>
            <person name="Obornik M."/>
            <person name="Reyes-Prieto A."/>
            <person name="Armbrust E.V."/>
            <person name="Aves S.J."/>
            <person name="Beiko R.G."/>
            <person name="Coutinho P."/>
            <person name="Dacks J.B."/>
            <person name="Durnford D.G."/>
            <person name="Fast N.M."/>
            <person name="Green B.R."/>
            <person name="Grisdale C."/>
            <person name="Hempe F."/>
            <person name="Henrissat B."/>
            <person name="Hoppner M.P."/>
            <person name="Ishida K.-I."/>
            <person name="Kim E."/>
            <person name="Koreny L."/>
            <person name="Kroth P.G."/>
            <person name="Liu Y."/>
            <person name="Malik S.-B."/>
            <person name="Maier U.G."/>
            <person name="McRose D."/>
            <person name="Mock T."/>
            <person name="Neilson J.A."/>
            <person name="Onodera N.T."/>
            <person name="Poole A.M."/>
            <person name="Pritham E.J."/>
            <person name="Richards T.A."/>
            <person name="Rocap G."/>
            <person name="Roy S.W."/>
            <person name="Sarai C."/>
            <person name="Schaack S."/>
            <person name="Shirato S."/>
            <person name="Slamovits C.H."/>
            <person name="Spencer D.F."/>
            <person name="Suzuki S."/>
            <person name="Worden A.Z."/>
            <person name="Zauner S."/>
            <person name="Barry K."/>
            <person name="Bell C."/>
            <person name="Bharti A.K."/>
            <person name="Crow J.A."/>
            <person name="Grimwood J."/>
            <person name="Kramer R."/>
            <person name="Lindquist E."/>
            <person name="Lucas S."/>
            <person name="Salamov A."/>
            <person name="McFadden G.I."/>
            <person name="Lane C.E."/>
            <person name="Keeling P.J."/>
            <person name="Gray M.W."/>
            <person name="Grigoriev I.V."/>
            <person name="Archibald J.M."/>
        </authorList>
    </citation>
    <scope>NUCLEOTIDE SEQUENCE</scope>
    <source>
        <strain evidence="4">CCMP2712</strain>
    </source>
</reference>
<keyword evidence="4" id="KW-1185">Reference proteome</keyword>
<feature type="compositionally biased region" description="Basic and acidic residues" evidence="1">
    <location>
        <begin position="68"/>
        <end position="80"/>
    </location>
</feature>
<evidence type="ECO:0000313" key="2">
    <source>
        <dbReference type="EMBL" id="EKX34482.1"/>
    </source>
</evidence>
<evidence type="ECO:0000313" key="4">
    <source>
        <dbReference type="Proteomes" id="UP000011087"/>
    </source>
</evidence>
<sequence length="234" mass="25668">MIARTAITAVLGAFLLLCLAAFSYVTRYQQEQAVLLSSQPDTSNKDNVIALVHALARRKLMKHSSSSTEREREEKKEAREEELQDCAPFCDLGRSMKQKGRSGGLQEVGGEDSSCPSCGSGASQHVSLKQLSVTRPAAHKKLTAADRRKIAEAAKKIESSLAVSSLHVPKDVKEEMAKIRSSGTGWKALWGMGKQKGITRDDARFEYLAGKSVRSSTVRDPLAARDPFTQDFHY</sequence>
<dbReference type="KEGG" id="gtt:GUITHDRAFT_119320"/>
<accession>L1IEG0</accession>
<dbReference type="EMBL" id="JH993108">
    <property type="protein sequence ID" value="EKX34482.1"/>
    <property type="molecule type" value="Genomic_DNA"/>
</dbReference>
<dbReference type="HOGENOM" id="CLU_1186914_0_0_1"/>
<dbReference type="GeneID" id="17291257"/>
<reference evidence="2 4" key="1">
    <citation type="journal article" date="2012" name="Nature">
        <title>Algal genomes reveal evolutionary mosaicism and the fate of nucleomorphs.</title>
        <authorList>
            <consortium name="DOE Joint Genome Institute"/>
            <person name="Curtis B.A."/>
            <person name="Tanifuji G."/>
            <person name="Burki F."/>
            <person name="Gruber A."/>
            <person name="Irimia M."/>
            <person name="Maruyama S."/>
            <person name="Arias M.C."/>
            <person name="Ball S.G."/>
            <person name="Gile G.H."/>
            <person name="Hirakawa Y."/>
            <person name="Hopkins J.F."/>
            <person name="Kuo A."/>
            <person name="Rensing S.A."/>
            <person name="Schmutz J."/>
            <person name="Symeonidi A."/>
            <person name="Elias M."/>
            <person name="Eveleigh R.J."/>
            <person name="Herman E.K."/>
            <person name="Klute M.J."/>
            <person name="Nakayama T."/>
            <person name="Obornik M."/>
            <person name="Reyes-Prieto A."/>
            <person name="Armbrust E.V."/>
            <person name="Aves S.J."/>
            <person name="Beiko R.G."/>
            <person name="Coutinho P."/>
            <person name="Dacks J.B."/>
            <person name="Durnford D.G."/>
            <person name="Fast N.M."/>
            <person name="Green B.R."/>
            <person name="Grisdale C.J."/>
            <person name="Hempel F."/>
            <person name="Henrissat B."/>
            <person name="Hoppner M.P."/>
            <person name="Ishida K."/>
            <person name="Kim E."/>
            <person name="Koreny L."/>
            <person name="Kroth P.G."/>
            <person name="Liu Y."/>
            <person name="Malik S.B."/>
            <person name="Maier U.G."/>
            <person name="McRose D."/>
            <person name="Mock T."/>
            <person name="Neilson J.A."/>
            <person name="Onodera N.T."/>
            <person name="Poole A.M."/>
            <person name="Pritham E.J."/>
            <person name="Richards T.A."/>
            <person name="Rocap G."/>
            <person name="Roy S.W."/>
            <person name="Sarai C."/>
            <person name="Schaack S."/>
            <person name="Shirato S."/>
            <person name="Slamovits C.H."/>
            <person name="Spencer D.F."/>
            <person name="Suzuki S."/>
            <person name="Worden A.Z."/>
            <person name="Zauner S."/>
            <person name="Barry K."/>
            <person name="Bell C."/>
            <person name="Bharti A.K."/>
            <person name="Crow J.A."/>
            <person name="Grimwood J."/>
            <person name="Kramer R."/>
            <person name="Lindquist E."/>
            <person name="Lucas S."/>
            <person name="Salamov A."/>
            <person name="McFadden G.I."/>
            <person name="Lane C.E."/>
            <person name="Keeling P.J."/>
            <person name="Gray M.W."/>
            <person name="Grigoriev I.V."/>
            <person name="Archibald J.M."/>
        </authorList>
    </citation>
    <scope>NUCLEOTIDE SEQUENCE</scope>
    <source>
        <strain evidence="2 4">CCMP2712</strain>
    </source>
</reference>
<dbReference type="EnsemblProtists" id="EKX34482">
    <property type="protein sequence ID" value="EKX34482"/>
    <property type="gene ID" value="GUITHDRAFT_119320"/>
</dbReference>
<protein>
    <submittedName>
        <fullName evidence="2 3">Uncharacterized protein</fullName>
    </submittedName>
</protein>
<organism evidence="2">
    <name type="scientific">Guillardia theta (strain CCMP2712)</name>
    <name type="common">Cryptophyte</name>
    <dbReference type="NCBI Taxonomy" id="905079"/>
    <lineage>
        <taxon>Eukaryota</taxon>
        <taxon>Cryptophyceae</taxon>
        <taxon>Pyrenomonadales</taxon>
        <taxon>Geminigeraceae</taxon>
        <taxon>Guillardia</taxon>
    </lineage>
</organism>
<evidence type="ECO:0000313" key="3">
    <source>
        <dbReference type="EnsemblProtists" id="EKX34482"/>
    </source>
</evidence>
<dbReference type="RefSeq" id="XP_005821462.1">
    <property type="nucleotide sequence ID" value="XM_005821405.1"/>
</dbReference>
<dbReference type="AlphaFoldDB" id="L1IEG0"/>
<feature type="region of interest" description="Disordered" evidence="1">
    <location>
        <begin position="60"/>
        <end position="80"/>
    </location>
</feature>
<dbReference type="PaxDb" id="55529-EKX34482"/>
<name>L1IEG0_GUITC</name>